<dbReference type="Proteomes" id="UP001187471">
    <property type="component" value="Unassembled WGS sequence"/>
</dbReference>
<comment type="caution">
    <text evidence="2">The sequence shown here is derived from an EMBL/GenBank/DDBJ whole genome shotgun (WGS) entry which is preliminary data.</text>
</comment>
<accession>A0AA88QXC3</accession>
<dbReference type="InterPro" id="IPR054722">
    <property type="entry name" value="PolX-like_BBD"/>
</dbReference>
<dbReference type="EMBL" id="JAVXUO010002611">
    <property type="protein sequence ID" value="KAK2971075.1"/>
    <property type="molecule type" value="Genomic_DNA"/>
</dbReference>
<keyword evidence="3" id="KW-1185">Reference proteome</keyword>
<dbReference type="AlphaFoldDB" id="A0AA88QXC3"/>
<dbReference type="Pfam" id="PF22936">
    <property type="entry name" value="Pol_BBD"/>
    <property type="match status" value="1"/>
</dbReference>
<reference evidence="2" key="1">
    <citation type="submission" date="2022-12" db="EMBL/GenBank/DDBJ databases">
        <title>Draft genome assemblies for two species of Escallonia (Escalloniales).</title>
        <authorList>
            <person name="Chanderbali A."/>
            <person name="Dervinis C."/>
            <person name="Anghel I."/>
            <person name="Soltis D."/>
            <person name="Soltis P."/>
            <person name="Zapata F."/>
        </authorList>
    </citation>
    <scope>NUCLEOTIDE SEQUENCE</scope>
    <source>
        <strain evidence="2">UCBG92.1500</strain>
        <tissue evidence="2">Leaf</tissue>
    </source>
</reference>
<proteinExistence type="predicted"/>
<evidence type="ECO:0000313" key="3">
    <source>
        <dbReference type="Proteomes" id="UP001187471"/>
    </source>
</evidence>
<evidence type="ECO:0000259" key="1">
    <source>
        <dbReference type="Pfam" id="PF22936"/>
    </source>
</evidence>
<name>A0AA88QXC3_9ASTE</name>
<evidence type="ECO:0000313" key="2">
    <source>
        <dbReference type="EMBL" id="KAK2971075.1"/>
    </source>
</evidence>
<gene>
    <name evidence="2" type="ORF">RJ640_022630</name>
</gene>
<protein>
    <recommendedName>
        <fullName evidence="1">Retrovirus-related Pol polyprotein from transposon TNT 1-94-like beta-barrel domain-containing protein</fullName>
    </recommendedName>
</protein>
<feature type="domain" description="Retrovirus-related Pol polyprotein from transposon TNT 1-94-like beta-barrel" evidence="1">
    <location>
        <begin position="6"/>
        <end position="52"/>
    </location>
</feature>
<organism evidence="2 3">
    <name type="scientific">Escallonia rubra</name>
    <dbReference type="NCBI Taxonomy" id="112253"/>
    <lineage>
        <taxon>Eukaryota</taxon>
        <taxon>Viridiplantae</taxon>
        <taxon>Streptophyta</taxon>
        <taxon>Embryophyta</taxon>
        <taxon>Tracheophyta</taxon>
        <taxon>Spermatophyta</taxon>
        <taxon>Magnoliopsida</taxon>
        <taxon>eudicotyledons</taxon>
        <taxon>Gunneridae</taxon>
        <taxon>Pentapetalae</taxon>
        <taxon>asterids</taxon>
        <taxon>campanulids</taxon>
        <taxon>Escalloniales</taxon>
        <taxon>Escalloniaceae</taxon>
        <taxon>Escallonia</taxon>
    </lineage>
</organism>
<sequence length="204" mass="22557">MGYNYSSEEVLGVGSYRLKLCIGRTLLLEDVRYAPIVRLNLLSVVALLDNGYVIYDEHPNSGKTGINSRDVDFIGSDFHSIGDVGKNLDLYELEEVEVTLPSPNDDAELISHPIFPEDSINDTHPGGSIPDSGSTPPGPSVQLPYTCYAAFEMQNTDKIFFTLIKKRVFQVTKHRTRSPNTHIKHLLKIVAGIIQLALMAQAVN</sequence>